<evidence type="ECO:0000256" key="1">
    <source>
        <dbReference type="SAM" id="Coils"/>
    </source>
</evidence>
<dbReference type="OrthoDB" id="10034447at2759"/>
<dbReference type="InterPro" id="IPR029071">
    <property type="entry name" value="Ubiquitin-like_domsf"/>
</dbReference>
<reference evidence="3 4" key="1">
    <citation type="journal article" date="2007" name="Nature">
        <title>Evolution of genes and genomes on the Drosophila phylogeny.</title>
        <authorList>
            <consortium name="Drosophila 12 Genomes Consortium"/>
            <person name="Clark A.G."/>
            <person name="Eisen M.B."/>
            <person name="Smith D.R."/>
            <person name="Bergman C.M."/>
            <person name="Oliver B."/>
            <person name="Markow T.A."/>
            <person name="Kaufman T.C."/>
            <person name="Kellis M."/>
            <person name="Gelbart W."/>
            <person name="Iyer V.N."/>
            <person name="Pollard D.A."/>
            <person name="Sackton T.B."/>
            <person name="Larracuente A.M."/>
            <person name="Singh N.D."/>
            <person name="Abad J.P."/>
            <person name="Abt D.N."/>
            <person name="Adryan B."/>
            <person name="Aguade M."/>
            <person name="Akashi H."/>
            <person name="Anderson W.W."/>
            <person name="Aquadro C.F."/>
            <person name="Ardell D.H."/>
            <person name="Arguello R."/>
            <person name="Artieri C.G."/>
            <person name="Barbash D.A."/>
            <person name="Barker D."/>
            <person name="Barsanti P."/>
            <person name="Batterham P."/>
            <person name="Batzoglou S."/>
            <person name="Begun D."/>
            <person name="Bhutkar A."/>
            <person name="Blanco E."/>
            <person name="Bosak S.A."/>
            <person name="Bradley R.K."/>
            <person name="Brand A.D."/>
            <person name="Brent M.R."/>
            <person name="Brooks A.N."/>
            <person name="Brown R.H."/>
            <person name="Butlin R.K."/>
            <person name="Caggese C."/>
            <person name="Calvi B.R."/>
            <person name="Bernardo de Carvalho A."/>
            <person name="Caspi A."/>
            <person name="Castrezana S."/>
            <person name="Celniker S.E."/>
            <person name="Chang J.L."/>
            <person name="Chapple C."/>
            <person name="Chatterji S."/>
            <person name="Chinwalla A."/>
            <person name="Civetta A."/>
            <person name="Clifton S.W."/>
            <person name="Comeron J.M."/>
            <person name="Costello J.C."/>
            <person name="Coyne J.A."/>
            <person name="Daub J."/>
            <person name="David R.G."/>
            <person name="Delcher A.L."/>
            <person name="Delehaunty K."/>
            <person name="Do C.B."/>
            <person name="Ebling H."/>
            <person name="Edwards K."/>
            <person name="Eickbush T."/>
            <person name="Evans J.D."/>
            <person name="Filipski A."/>
            <person name="Findeiss S."/>
            <person name="Freyhult E."/>
            <person name="Fulton L."/>
            <person name="Fulton R."/>
            <person name="Garcia A.C."/>
            <person name="Gardiner A."/>
            <person name="Garfield D.A."/>
            <person name="Garvin B.E."/>
            <person name="Gibson G."/>
            <person name="Gilbert D."/>
            <person name="Gnerre S."/>
            <person name="Godfrey J."/>
            <person name="Good R."/>
            <person name="Gotea V."/>
            <person name="Gravely B."/>
            <person name="Greenberg A.J."/>
            <person name="Griffiths-Jones S."/>
            <person name="Gross S."/>
            <person name="Guigo R."/>
            <person name="Gustafson E.A."/>
            <person name="Haerty W."/>
            <person name="Hahn M.W."/>
            <person name="Halligan D.L."/>
            <person name="Halpern A.L."/>
            <person name="Halter G.M."/>
            <person name="Han M.V."/>
            <person name="Heger A."/>
            <person name="Hillier L."/>
            <person name="Hinrichs A.S."/>
            <person name="Holmes I."/>
            <person name="Hoskins R.A."/>
            <person name="Hubisz M.J."/>
            <person name="Hultmark D."/>
            <person name="Huntley M.A."/>
            <person name="Jaffe D.B."/>
            <person name="Jagadeeshan S."/>
            <person name="Jeck W.R."/>
            <person name="Johnson J."/>
            <person name="Jones C.D."/>
            <person name="Jordan W.C."/>
            <person name="Karpen G.H."/>
            <person name="Kataoka E."/>
            <person name="Keightley P.D."/>
            <person name="Kheradpour P."/>
            <person name="Kirkness E.F."/>
            <person name="Koerich L.B."/>
            <person name="Kristiansen K."/>
            <person name="Kudrna D."/>
            <person name="Kulathinal R.J."/>
            <person name="Kumar S."/>
            <person name="Kwok R."/>
            <person name="Lander E."/>
            <person name="Langley C.H."/>
            <person name="Lapoint R."/>
            <person name="Lazzaro B.P."/>
            <person name="Lee S.J."/>
            <person name="Levesque L."/>
            <person name="Li R."/>
            <person name="Lin C.F."/>
            <person name="Lin M.F."/>
            <person name="Lindblad-Toh K."/>
            <person name="Llopart A."/>
            <person name="Long M."/>
            <person name="Low L."/>
            <person name="Lozovsky E."/>
            <person name="Lu J."/>
            <person name="Luo M."/>
            <person name="Machado C.A."/>
            <person name="Makalowski W."/>
            <person name="Marzo M."/>
            <person name="Matsuda M."/>
            <person name="Matzkin L."/>
            <person name="McAllister B."/>
            <person name="McBride C.S."/>
            <person name="McKernan B."/>
            <person name="McKernan K."/>
            <person name="Mendez-Lago M."/>
            <person name="Minx P."/>
            <person name="Mollenhauer M.U."/>
            <person name="Montooth K."/>
            <person name="Mount S.M."/>
            <person name="Mu X."/>
            <person name="Myers E."/>
            <person name="Negre B."/>
            <person name="Newfeld S."/>
            <person name="Nielsen R."/>
            <person name="Noor M.A."/>
            <person name="O'Grady P."/>
            <person name="Pachter L."/>
            <person name="Papaceit M."/>
            <person name="Parisi M.J."/>
            <person name="Parisi M."/>
            <person name="Parts L."/>
            <person name="Pedersen J.S."/>
            <person name="Pesole G."/>
            <person name="Phillippy A.M."/>
            <person name="Ponting C.P."/>
            <person name="Pop M."/>
            <person name="Porcelli D."/>
            <person name="Powell J.R."/>
            <person name="Prohaska S."/>
            <person name="Pruitt K."/>
            <person name="Puig M."/>
            <person name="Quesneville H."/>
            <person name="Ram K.R."/>
            <person name="Rand D."/>
            <person name="Rasmussen M.D."/>
            <person name="Reed L.K."/>
            <person name="Reenan R."/>
            <person name="Reily A."/>
            <person name="Remington K.A."/>
            <person name="Rieger T.T."/>
            <person name="Ritchie M.G."/>
            <person name="Robin C."/>
            <person name="Rogers Y.H."/>
            <person name="Rohde C."/>
            <person name="Rozas J."/>
            <person name="Rubenfield M.J."/>
            <person name="Ruiz A."/>
            <person name="Russo S."/>
            <person name="Salzberg S.L."/>
            <person name="Sanchez-Gracia A."/>
            <person name="Saranga D.J."/>
            <person name="Sato H."/>
            <person name="Schaeffer S.W."/>
            <person name="Schatz M.C."/>
            <person name="Schlenke T."/>
            <person name="Schwartz R."/>
            <person name="Segarra C."/>
            <person name="Singh R.S."/>
            <person name="Sirot L."/>
            <person name="Sirota M."/>
            <person name="Sisneros N.B."/>
            <person name="Smith C.D."/>
            <person name="Smith T.F."/>
            <person name="Spieth J."/>
            <person name="Stage D.E."/>
            <person name="Stark A."/>
            <person name="Stephan W."/>
            <person name="Strausberg R.L."/>
            <person name="Strempel S."/>
            <person name="Sturgill D."/>
            <person name="Sutton G."/>
            <person name="Sutton G.G."/>
            <person name="Tao W."/>
            <person name="Teichmann S."/>
            <person name="Tobari Y.N."/>
            <person name="Tomimura Y."/>
            <person name="Tsolas J.M."/>
            <person name="Valente V.L."/>
            <person name="Venter E."/>
            <person name="Venter J.C."/>
            <person name="Vicario S."/>
            <person name="Vieira F.G."/>
            <person name="Vilella A.J."/>
            <person name="Villasante A."/>
            <person name="Walenz B."/>
            <person name="Wang J."/>
            <person name="Wasserman M."/>
            <person name="Watts T."/>
            <person name="Wilson D."/>
            <person name="Wilson R.K."/>
            <person name="Wing R.A."/>
            <person name="Wolfner M.F."/>
            <person name="Wong A."/>
            <person name="Wong G.K."/>
            <person name="Wu C.I."/>
            <person name="Wu G."/>
            <person name="Yamamoto D."/>
            <person name="Yang H.P."/>
            <person name="Yang S.P."/>
            <person name="Yorke J.A."/>
            <person name="Yoshida K."/>
            <person name="Zdobnov E."/>
            <person name="Zhang P."/>
            <person name="Zhang Y."/>
            <person name="Zimin A.V."/>
            <person name="Baldwin J."/>
            <person name="Abdouelleil A."/>
            <person name="Abdulkadir J."/>
            <person name="Abebe A."/>
            <person name="Abera B."/>
            <person name="Abreu J."/>
            <person name="Acer S.C."/>
            <person name="Aftuck L."/>
            <person name="Alexander A."/>
            <person name="An P."/>
            <person name="Anderson E."/>
            <person name="Anderson S."/>
            <person name="Arachi H."/>
            <person name="Azer M."/>
            <person name="Bachantsang P."/>
            <person name="Barry A."/>
            <person name="Bayul T."/>
            <person name="Berlin A."/>
            <person name="Bessette D."/>
            <person name="Bloom T."/>
            <person name="Blye J."/>
            <person name="Boguslavskiy L."/>
            <person name="Bonnet C."/>
            <person name="Boukhgalter B."/>
            <person name="Bourzgui I."/>
            <person name="Brown A."/>
            <person name="Cahill P."/>
            <person name="Channer S."/>
            <person name="Cheshatsang Y."/>
            <person name="Chuda L."/>
            <person name="Citroen M."/>
            <person name="Collymore A."/>
            <person name="Cooke P."/>
            <person name="Costello M."/>
            <person name="D'Aco K."/>
            <person name="Daza R."/>
            <person name="De Haan G."/>
            <person name="DeGray S."/>
            <person name="DeMaso C."/>
            <person name="Dhargay N."/>
            <person name="Dooley K."/>
            <person name="Dooley E."/>
            <person name="Doricent M."/>
            <person name="Dorje P."/>
            <person name="Dorjee K."/>
            <person name="Dupes A."/>
            <person name="Elong R."/>
            <person name="Falk J."/>
            <person name="Farina A."/>
            <person name="Faro S."/>
            <person name="Ferguson D."/>
            <person name="Fisher S."/>
            <person name="Foley C.D."/>
            <person name="Franke A."/>
            <person name="Friedrich D."/>
            <person name="Gadbois L."/>
            <person name="Gearin G."/>
            <person name="Gearin C.R."/>
            <person name="Giannoukos G."/>
            <person name="Goode T."/>
            <person name="Graham J."/>
            <person name="Grandbois E."/>
            <person name="Grewal S."/>
            <person name="Gyaltsen K."/>
            <person name="Hafez N."/>
            <person name="Hagos B."/>
            <person name="Hall J."/>
            <person name="Henson C."/>
            <person name="Hollinger A."/>
            <person name="Honan T."/>
            <person name="Huard M.D."/>
            <person name="Hughes L."/>
            <person name="Hurhula B."/>
            <person name="Husby M.E."/>
            <person name="Kamat A."/>
            <person name="Kanga B."/>
            <person name="Kashin S."/>
            <person name="Khazanovich D."/>
            <person name="Kisner P."/>
            <person name="Lance K."/>
            <person name="Lara M."/>
            <person name="Lee W."/>
            <person name="Lennon N."/>
            <person name="Letendre F."/>
            <person name="LeVine R."/>
            <person name="Lipovsky A."/>
            <person name="Liu X."/>
            <person name="Liu J."/>
            <person name="Liu S."/>
            <person name="Lokyitsang T."/>
            <person name="Lokyitsang Y."/>
            <person name="Lubonja R."/>
            <person name="Lui A."/>
            <person name="MacDonald P."/>
            <person name="Magnisalis V."/>
            <person name="Maru K."/>
            <person name="Matthews C."/>
            <person name="McCusker W."/>
            <person name="McDonough S."/>
            <person name="Mehta T."/>
            <person name="Meldrim J."/>
            <person name="Meneus L."/>
            <person name="Mihai O."/>
            <person name="Mihalev A."/>
            <person name="Mihova T."/>
            <person name="Mittelman R."/>
            <person name="Mlenga V."/>
            <person name="Montmayeur A."/>
            <person name="Mulrain L."/>
            <person name="Navidi A."/>
            <person name="Naylor J."/>
            <person name="Negash T."/>
            <person name="Nguyen T."/>
            <person name="Nguyen N."/>
            <person name="Nicol R."/>
            <person name="Norbu C."/>
            <person name="Norbu N."/>
            <person name="Novod N."/>
            <person name="O'Neill B."/>
            <person name="Osman S."/>
            <person name="Markiewicz E."/>
            <person name="Oyono O.L."/>
            <person name="Patti C."/>
            <person name="Phunkhang P."/>
            <person name="Pierre F."/>
            <person name="Priest M."/>
            <person name="Raghuraman S."/>
            <person name="Rege F."/>
            <person name="Reyes R."/>
            <person name="Rise C."/>
            <person name="Rogov P."/>
            <person name="Ross K."/>
            <person name="Ryan E."/>
            <person name="Settipalli S."/>
            <person name="Shea T."/>
            <person name="Sherpa N."/>
            <person name="Shi L."/>
            <person name="Shih D."/>
            <person name="Sparrow T."/>
            <person name="Spaulding J."/>
            <person name="Stalker J."/>
            <person name="Stange-Thomann N."/>
            <person name="Stavropoulos S."/>
            <person name="Stone C."/>
            <person name="Strader C."/>
            <person name="Tesfaye S."/>
            <person name="Thomson T."/>
            <person name="Thoulutsang Y."/>
            <person name="Thoulutsang D."/>
            <person name="Topham K."/>
            <person name="Topping I."/>
            <person name="Tsamla T."/>
            <person name="Vassiliev H."/>
            <person name="Vo A."/>
            <person name="Wangchuk T."/>
            <person name="Wangdi T."/>
            <person name="Weiand M."/>
            <person name="Wilkinson J."/>
            <person name="Wilson A."/>
            <person name="Yadav S."/>
            <person name="Young G."/>
            <person name="Yu Q."/>
            <person name="Zembek L."/>
            <person name="Zhong D."/>
            <person name="Zimmer A."/>
            <person name="Zwirko Z."/>
            <person name="Jaffe D.B."/>
            <person name="Alvarez P."/>
            <person name="Brockman W."/>
            <person name="Butler J."/>
            <person name="Chin C."/>
            <person name="Gnerre S."/>
            <person name="Grabherr M."/>
            <person name="Kleber M."/>
            <person name="Mauceli E."/>
            <person name="MacCallum I."/>
        </authorList>
    </citation>
    <scope>NUCLEOTIDE SEQUENCE [LARGE SCALE GENOMIC DNA]</scope>
    <source>
        <strain evidence="4">Tucson 15287-2541.00</strain>
    </source>
</reference>
<proteinExistence type="predicted"/>
<feature type="region of interest" description="Disordered" evidence="2">
    <location>
        <begin position="64"/>
        <end position="94"/>
    </location>
</feature>
<feature type="coiled-coil region" evidence="1">
    <location>
        <begin position="399"/>
        <end position="426"/>
    </location>
</feature>
<dbReference type="EMBL" id="CH916366">
    <property type="protein sequence ID" value="EDV98035.1"/>
    <property type="molecule type" value="Genomic_DNA"/>
</dbReference>
<accession>B4J1V5</accession>
<keyword evidence="4" id="KW-1185">Reference proteome</keyword>
<dbReference type="SUPFAM" id="SSF54236">
    <property type="entry name" value="Ubiquitin-like"/>
    <property type="match status" value="1"/>
</dbReference>
<evidence type="ECO:0000313" key="4">
    <source>
        <dbReference type="Proteomes" id="UP000001070"/>
    </source>
</evidence>
<dbReference type="Proteomes" id="UP000001070">
    <property type="component" value="Unassembled WGS sequence"/>
</dbReference>
<feature type="compositionally biased region" description="Low complexity" evidence="2">
    <location>
        <begin position="1"/>
        <end position="12"/>
    </location>
</feature>
<dbReference type="InterPro" id="IPR033593">
    <property type="entry name" value="N-RASSF"/>
</dbReference>
<dbReference type="STRING" id="7222.B4J1V5"/>
<organism evidence="4">
    <name type="scientific">Drosophila grimshawi</name>
    <name type="common">Hawaiian fruit fly</name>
    <name type="synonym">Idiomyia grimshawi</name>
    <dbReference type="NCBI Taxonomy" id="7222"/>
    <lineage>
        <taxon>Eukaryota</taxon>
        <taxon>Metazoa</taxon>
        <taxon>Ecdysozoa</taxon>
        <taxon>Arthropoda</taxon>
        <taxon>Hexapoda</taxon>
        <taxon>Insecta</taxon>
        <taxon>Pterygota</taxon>
        <taxon>Neoptera</taxon>
        <taxon>Endopterygota</taxon>
        <taxon>Diptera</taxon>
        <taxon>Brachycera</taxon>
        <taxon>Muscomorpha</taxon>
        <taxon>Ephydroidea</taxon>
        <taxon>Drosophilidae</taxon>
        <taxon>Drosophila</taxon>
        <taxon>Hawaiian Drosophila</taxon>
    </lineage>
</organism>
<keyword evidence="1" id="KW-0175">Coiled coil</keyword>
<dbReference type="InParanoid" id="B4J1V5"/>
<sequence length="491" mass="57475">MAPQQQQQHHQQNSTFINDNSDTCPSLLNLPDSPILPLKHQHYRQYPDNTNNNRLSAEHWMNTEVTTPTAVRNEPHKDSSRRPNHRSISLYGANSTRKQCNKELPIWLNNNELRYVSGVTYKTTCNDIIKALIDDQFGISNAHNSNINKKLPNDINEKLAAELRDYNHYVITERWRGIERGYDGNMAILPVWRAWSRVHNELRLSLKHRQKINESTSTQFMELTRPAPDSFSIFKWLKRIFYFGNKSKLKTNDKTRTKSVKAVNKIKEKCLPAKIKEERSDKLLRVILPDQHYEDPQTNKNIKAELKHMMKAKATQREHAQQGKLINSNCIRHHRKNAPLRNSLRNKLATLHTEMNMRYNREYKLTRQLTAMYKHYTLQNKQYLCTKMELSVGHLQHNIEGYAVDIIKTERELLELRNEIKRHISLIHNMKRMTIEQYCGIKPTTIKMSDCTVGVLTENSPGIPQDAKIICETPLANNIHEFYDNNPSMLL</sequence>
<dbReference type="Gene3D" id="3.10.20.90">
    <property type="entry name" value="Phosphatidylinositol 3-kinase Catalytic Subunit, Chain A, domain 1"/>
    <property type="match status" value="1"/>
</dbReference>
<dbReference type="PANTHER" id="PTHR15286:SF15">
    <property type="entry name" value="MERU, ISOFORM A"/>
    <property type="match status" value="1"/>
</dbReference>
<dbReference type="HOGENOM" id="CLU_539997_0_0_1"/>
<dbReference type="PhylomeDB" id="B4J1V5"/>
<dbReference type="AlphaFoldDB" id="B4J1V5"/>
<evidence type="ECO:0000313" key="3">
    <source>
        <dbReference type="EMBL" id="EDV98035.1"/>
    </source>
</evidence>
<dbReference type="OMA" id="HNELCLS"/>
<name>B4J1V5_DROGR</name>
<dbReference type="eggNOG" id="KOG1574">
    <property type="taxonomic scope" value="Eukaryota"/>
</dbReference>
<protein>
    <submittedName>
        <fullName evidence="3">GH14363</fullName>
    </submittedName>
</protein>
<dbReference type="PANTHER" id="PTHR15286">
    <property type="entry name" value="RAS-ASSOCIATING DOMAIN CONTAINING PROTEIN"/>
    <property type="match status" value="1"/>
</dbReference>
<gene>
    <name evidence="3" type="primary">Dgri\GH14363</name>
    <name evidence="3" type="ORF">Dgri_GH14363</name>
</gene>
<feature type="compositionally biased region" description="Polar residues" evidence="2">
    <location>
        <begin position="13"/>
        <end position="26"/>
    </location>
</feature>
<dbReference type="FunCoup" id="B4J1V5">
    <property type="interactions" value="1"/>
</dbReference>
<evidence type="ECO:0000256" key="2">
    <source>
        <dbReference type="SAM" id="MobiDB-lite"/>
    </source>
</evidence>
<feature type="region of interest" description="Disordered" evidence="2">
    <location>
        <begin position="1"/>
        <end position="29"/>
    </location>
</feature>